<dbReference type="InterPro" id="IPR050834">
    <property type="entry name" value="Glycosyltransf_2"/>
</dbReference>
<dbReference type="Pfam" id="PF00535">
    <property type="entry name" value="Glycos_transf_2"/>
    <property type="match status" value="1"/>
</dbReference>
<dbReference type="InterPro" id="IPR029044">
    <property type="entry name" value="Nucleotide-diphossugar_trans"/>
</dbReference>
<evidence type="ECO:0000313" key="2">
    <source>
        <dbReference type="EMBL" id="NEM05972.1"/>
    </source>
</evidence>
<sequence length="444" mass="47194">MTSPLLEDHRPVHVVVVDAEDAASSLPAERGDGGRWAGVWLVVRRGGAPVAVVEADFGGEDVLPADTVRGLVDAAVAAHPGGPPEPSTPPVLPSVSVVVPTNLARPRQLRDSLVALDALDHPDFEVVVVDNSRPGSAEVLPELVAGLSRVRVVREPVPGISAARNAGVRSARGEVVAFTDDDVQVDPGWLRALATRLALRPDEDAVTGLILPAELETAAQLWFERHYGGFGATRVFTPLTYRGAAGRNRLTRRAEVAVQDWDGAEVRRFAVYGAGACGAGANMAFRARALQRFGPFDEALGTGTPARGGEDLAMFIRLLAGGGSIGYEPRAVVHHTHRADYPSLRGQIEAYGLGFTAMLTSLVGAEPWHVGGVLSQLPRVARRVLAGAEEPADAEEPAEALLGAPPPRELVWLERRGALKGPAAYLRSRRDVRRRLPHGPARRA</sequence>
<keyword evidence="2" id="KW-0808">Transferase</keyword>
<comment type="caution">
    <text evidence="2">The sequence shown here is derived from an EMBL/GenBank/DDBJ whole genome shotgun (WGS) entry which is preliminary data.</text>
</comment>
<proteinExistence type="predicted"/>
<evidence type="ECO:0000313" key="3">
    <source>
        <dbReference type="Proteomes" id="UP000471126"/>
    </source>
</evidence>
<dbReference type="SUPFAM" id="SSF53448">
    <property type="entry name" value="Nucleotide-diphospho-sugar transferases"/>
    <property type="match status" value="1"/>
</dbReference>
<protein>
    <submittedName>
        <fullName evidence="2">Glycosyltransferase</fullName>
    </submittedName>
</protein>
<accession>A0A6P0GFG0</accession>
<dbReference type="AlphaFoldDB" id="A0A6P0GFG0"/>
<dbReference type="Gene3D" id="3.90.550.10">
    <property type="entry name" value="Spore Coat Polysaccharide Biosynthesis Protein SpsA, Chain A"/>
    <property type="match status" value="1"/>
</dbReference>
<dbReference type="Proteomes" id="UP000471126">
    <property type="component" value="Unassembled WGS sequence"/>
</dbReference>
<dbReference type="PANTHER" id="PTHR43685:SF14">
    <property type="entry name" value="GLYCOSYLTRANSFERASE 2-LIKE DOMAIN-CONTAINING PROTEIN"/>
    <property type="match status" value="1"/>
</dbReference>
<gene>
    <name evidence="2" type="ORF">GCU54_08040</name>
</gene>
<name>A0A6P0GFG0_9ACTN</name>
<dbReference type="InterPro" id="IPR001173">
    <property type="entry name" value="Glyco_trans_2-like"/>
</dbReference>
<organism evidence="2 3">
    <name type="scientific">Geodermatophilus normandii</name>
    <dbReference type="NCBI Taxonomy" id="1137989"/>
    <lineage>
        <taxon>Bacteria</taxon>
        <taxon>Bacillati</taxon>
        <taxon>Actinomycetota</taxon>
        <taxon>Actinomycetes</taxon>
        <taxon>Geodermatophilales</taxon>
        <taxon>Geodermatophilaceae</taxon>
        <taxon>Geodermatophilus</taxon>
    </lineage>
</organism>
<dbReference type="GO" id="GO:0016740">
    <property type="term" value="F:transferase activity"/>
    <property type="evidence" value="ECO:0007669"/>
    <property type="project" value="UniProtKB-KW"/>
</dbReference>
<dbReference type="RefSeq" id="WP_163476122.1">
    <property type="nucleotide sequence ID" value="NZ_JAAGWE010000012.1"/>
</dbReference>
<reference evidence="2 3" key="1">
    <citation type="submission" date="2019-12" db="EMBL/GenBank/DDBJ databases">
        <title>WGS of CPCC 203550 I12A-02606.</title>
        <authorList>
            <person name="Jiang Z."/>
        </authorList>
    </citation>
    <scope>NUCLEOTIDE SEQUENCE [LARGE SCALE GENOMIC DNA]</scope>
    <source>
        <strain evidence="2 3">I12A-02606</strain>
    </source>
</reference>
<dbReference type="PANTHER" id="PTHR43685">
    <property type="entry name" value="GLYCOSYLTRANSFERASE"/>
    <property type="match status" value="1"/>
</dbReference>
<dbReference type="EMBL" id="JAAGWE010000012">
    <property type="protein sequence ID" value="NEM05972.1"/>
    <property type="molecule type" value="Genomic_DNA"/>
</dbReference>
<evidence type="ECO:0000259" key="1">
    <source>
        <dbReference type="Pfam" id="PF00535"/>
    </source>
</evidence>
<feature type="domain" description="Glycosyltransferase 2-like" evidence="1">
    <location>
        <begin position="96"/>
        <end position="252"/>
    </location>
</feature>
<dbReference type="CDD" id="cd00761">
    <property type="entry name" value="Glyco_tranf_GTA_type"/>
    <property type="match status" value="1"/>
</dbReference>